<proteinExistence type="predicted"/>
<sequence>MGTDDADDGIRTGWICVNLGTIDRDGTESAVVIMTQGRRAEMDLETLWTRALERSLSPPSKPGSTSESRESTSRTRSESNLHPVEKAIIANLHRPSGFPGRRKGQAVGVSPSNQVRFHSTQQPAIPPIGEIDPLSTSSPEELARVLAYDAHQKQRLLGLLRAQLDKMDAQSARAALGEPNGDSQPTPFMELMELAMETLPPTRTWEYRLAVQHKASVADIPRAVQSLGDARLLTEELRVYGIKATRDQYFQLLTCIFYAKEAETTTVMDLALDVKGLRNQTKIDGVGSGML</sequence>
<evidence type="ECO:0000313" key="1">
    <source>
        <dbReference type="EMBL" id="KAJ2966142.1"/>
    </source>
</evidence>
<reference evidence="1" key="1">
    <citation type="submission" date="2022-10" db="EMBL/GenBank/DDBJ databases">
        <title>Genome Sequence of Xylaria curta.</title>
        <authorList>
            <person name="Buettner E."/>
        </authorList>
    </citation>
    <scope>NUCLEOTIDE SEQUENCE</scope>
    <source>
        <strain evidence="1">Babe10</strain>
    </source>
</reference>
<comment type="caution">
    <text evidence="1">The sequence shown here is derived from an EMBL/GenBank/DDBJ whole genome shotgun (WGS) entry which is preliminary data.</text>
</comment>
<organism evidence="1 2">
    <name type="scientific">Xylaria curta</name>
    <dbReference type="NCBI Taxonomy" id="42375"/>
    <lineage>
        <taxon>Eukaryota</taxon>
        <taxon>Fungi</taxon>
        <taxon>Dikarya</taxon>
        <taxon>Ascomycota</taxon>
        <taxon>Pezizomycotina</taxon>
        <taxon>Sordariomycetes</taxon>
        <taxon>Xylariomycetidae</taxon>
        <taxon>Xylariales</taxon>
        <taxon>Xylariaceae</taxon>
        <taxon>Xylaria</taxon>
    </lineage>
</organism>
<keyword evidence="2" id="KW-1185">Reference proteome</keyword>
<protein>
    <submittedName>
        <fullName evidence="1">Uncharacterized protein</fullName>
    </submittedName>
</protein>
<evidence type="ECO:0000313" key="2">
    <source>
        <dbReference type="Proteomes" id="UP001143856"/>
    </source>
</evidence>
<dbReference type="Proteomes" id="UP001143856">
    <property type="component" value="Unassembled WGS sequence"/>
</dbReference>
<gene>
    <name evidence="1" type="ORF">NUW58_g10736</name>
</gene>
<name>A0ACC1MGM9_9PEZI</name>
<dbReference type="EMBL" id="JAPDGR010005254">
    <property type="protein sequence ID" value="KAJ2966142.1"/>
    <property type="molecule type" value="Genomic_DNA"/>
</dbReference>
<accession>A0ACC1MGM9</accession>